<dbReference type="InterPro" id="IPR024079">
    <property type="entry name" value="MetalloPept_cat_dom_sf"/>
</dbReference>
<evidence type="ECO:0000313" key="1">
    <source>
        <dbReference type="EMBL" id="SDJ42049.1"/>
    </source>
</evidence>
<name>A0A1G8TKH5_9PSED</name>
<reference evidence="2" key="1">
    <citation type="submission" date="2016-10" db="EMBL/GenBank/DDBJ databases">
        <authorList>
            <person name="Varghese N."/>
            <person name="Submissions S."/>
        </authorList>
    </citation>
    <scope>NUCLEOTIDE SEQUENCE [LARGE SCALE GENOMIC DNA]</scope>
    <source>
        <strain evidence="2">ATCC 700689</strain>
    </source>
</reference>
<organism evidence="1 2">
    <name type="scientific">Pseudomonas abietaniphila</name>
    <dbReference type="NCBI Taxonomy" id="89065"/>
    <lineage>
        <taxon>Bacteria</taxon>
        <taxon>Pseudomonadati</taxon>
        <taxon>Pseudomonadota</taxon>
        <taxon>Gammaproteobacteria</taxon>
        <taxon>Pseudomonadales</taxon>
        <taxon>Pseudomonadaceae</taxon>
        <taxon>Pseudomonas</taxon>
    </lineage>
</organism>
<protein>
    <submittedName>
        <fullName evidence="1">Uncharacterized protein</fullName>
    </submittedName>
</protein>
<dbReference type="OrthoDB" id="7032306at2"/>
<dbReference type="RefSeq" id="WP_074759165.1">
    <property type="nucleotide sequence ID" value="NZ_FNCO01000029.1"/>
</dbReference>
<proteinExistence type="predicted"/>
<dbReference type="GO" id="GO:0008237">
    <property type="term" value="F:metallopeptidase activity"/>
    <property type="evidence" value="ECO:0007669"/>
    <property type="project" value="InterPro"/>
</dbReference>
<dbReference type="Gene3D" id="3.40.390.10">
    <property type="entry name" value="Collagenase (Catalytic Domain)"/>
    <property type="match status" value="1"/>
</dbReference>
<dbReference type="Proteomes" id="UP000182894">
    <property type="component" value="Unassembled WGS sequence"/>
</dbReference>
<gene>
    <name evidence="1" type="ORF">SAMN05216605_12915</name>
</gene>
<dbReference type="EMBL" id="FNCO01000029">
    <property type="protein sequence ID" value="SDJ42049.1"/>
    <property type="molecule type" value="Genomic_DNA"/>
</dbReference>
<sequence length="1755" mass="195819">MSSTSSPYFHAASLKQRFIDALGEAVLEQRLTTQEQRWLQRVTRHSESEAPDPVRVDRLTLDSSRVTPFELAAALLLSHANGSQRQVYLYTLAHGIERFEHRIDLLAALQRYFADASATANFEYEKIDDDPFQVQMLEIVDYQAERVARLTDALSQTPSLFTALVRSLKHQLSDTLPQLNIDAESQLLQVVERGSANNPDIVLMTQTLAQAAFEDGSGRMLLPGVERRFLAPDGQPLSVENTQMMAQALSKAVSQVGDHYGVLLKAFWEEKLMHQRTRRDLAVESFSASVRHALYRQLHQTELSKQARHVLQSLLRSAHGTLPADGNARLARMAIVGNDGRSYSLAGTFVVRLGAGSDAPLLWFSPQHRLLPFDNLAALQTFAATPEGCEWLRRSLALDDQGIVLAPDTWQLGLNTIETALFAERVDSIIAVQARNLAYGLSVVINSESFSAMVDDALDVRLLMDPRQLQFSARRWRVDALINFASVWEGSVSDDLIQVQVPRSRSEPAPSWVEQTQIFEARATQLRHVGDGLRHYCAQLLQHYLCVVNTTDVDPALIWVTWQAPAAVDPLDPPVNGEAAAPVSVQPARISRDLVSLLIERVSGHWSDAVVADAQIVQRLSSGSDESTLNDLDVPLINHVLDSAAFDFVELYQRYVKQCREGVWRDGDEKWRPETVARYLREDILRLDLAVKRRTNDIELDELNMAQQVLDRPVRGLRTGLPGPVTEAFLVSVLYGNNRATPLSDMLVVWQPQAQNGGVMLWNGVKGWCSFSSVKQMQDHVRNGFYGVHRDQMLALTGAYDRALLQKHLQQDADSTVVIRLDRVDDHALTALETRALDRQRQNLKQVTARALRCGLEAELFARMIEEVNCDTYLSRALDTLSLRIDSALMQAMLPDWLLEASPADQMLYADRLHRFDQQTRDQPDFLFDIPSLQSYSREQLLQQLSKDFTEQSWDPDHIVVTLRHYVPGLPNAGQTPSGIPASTIVNSESLTEYALNRFVTIQDAALSVTAPDQPRAAELLTPDYLRGLIDKLDVGGGYMTLLENALSPKSPDYPLRHEYFFDQLPPMMAIRALEEKLQGNISDQAYHYILAVIMMPDGIAREPVGQTPVIISPLQLVADAGMAPDGVPGVYLICARGAASGPVILHTVYNSDFSIKEYASLDALLVDIRSDEALQKLLLARLDPFTRRRYDQGGFVEPHLPFNVDGLGEVPFETPGPVTLALAEQKGNALEFMFGNALRVLLDIGRANTVTNAEASEASTRFLLTLGVEQIMSLMPGKLGALVGLWQSETLLRASAASAQGKRWGEALSEFSAALGVMASAREQVDDDLVSGGESRPYVIEALENETTTFSWSDPRLTPEQWVRLGALEVKDVALNELQHDELLSLYIGAGGTRFYASVRGRVYQVARTTDETRWMIIGADGAPGPMLEMDASQRWQLDLKLGLKGGGLITRMRSALLDLDIDEVMVVQATGMPEIRARYRDKALQIAEAQLYSKRYLENCLDNLHIHQRGKPLDPRVNKILTDFYGVATPDQRLLSETERVIKLLYDGLMDASMSTHSSLRYVVGTNRSVKDPTTGFVFKRDPQKRMFLTERFFNVLPYSLNARARTEGFELVPHFQAATLIHEFSHLVADTHDIVYLETSAPYPDLLLEDNANNVRLKADLALVHSQGMSHLTQKANLFLYQKDGQWRDLGRSEGSGYDAVLRITGTRNLDAARDVFLTDAVKRSQLLLSNADSVTLLVLLLGRHNYVVPTP</sequence>
<evidence type="ECO:0000313" key="2">
    <source>
        <dbReference type="Proteomes" id="UP000182894"/>
    </source>
</evidence>
<keyword evidence="2" id="KW-1185">Reference proteome</keyword>
<accession>A0A1G8TKH5</accession>